<evidence type="ECO:0000313" key="4">
    <source>
        <dbReference type="Proteomes" id="UP000552757"/>
    </source>
</evidence>
<dbReference type="PANTHER" id="PTHR35848">
    <property type="entry name" value="OXALATE-BINDING PROTEIN"/>
    <property type="match status" value="1"/>
</dbReference>
<organism evidence="3 4">
    <name type="scientific">Sphingobium fontiphilum</name>
    <dbReference type="NCBI Taxonomy" id="944425"/>
    <lineage>
        <taxon>Bacteria</taxon>
        <taxon>Pseudomonadati</taxon>
        <taxon>Pseudomonadota</taxon>
        <taxon>Alphaproteobacteria</taxon>
        <taxon>Sphingomonadales</taxon>
        <taxon>Sphingomonadaceae</taxon>
        <taxon>Sphingobium</taxon>
    </lineage>
</organism>
<accession>A0A7W6GNS9</accession>
<evidence type="ECO:0000259" key="2">
    <source>
        <dbReference type="Pfam" id="PF07883"/>
    </source>
</evidence>
<dbReference type="InterPro" id="IPR014710">
    <property type="entry name" value="RmlC-like_jellyroll"/>
</dbReference>
<sequence>MPIIAVDAIEQVNRTGYPAPHDAAVAGRWYRRLGEAFGLRDFGVSHVVLRPGAASSHRHWHEEEDEFVVILSGEAVLVDDDGRHPMRAGAMAAFPKGQANGHHLVNESGQDCAFLAFGRPPAGPCHYSDIDMMWDGAAYRRKDGGGF</sequence>
<dbReference type="GO" id="GO:0046872">
    <property type="term" value="F:metal ion binding"/>
    <property type="evidence" value="ECO:0007669"/>
    <property type="project" value="UniProtKB-KW"/>
</dbReference>
<dbReference type="Proteomes" id="UP000552757">
    <property type="component" value="Unassembled WGS sequence"/>
</dbReference>
<dbReference type="AlphaFoldDB" id="A0A7W6GNS9"/>
<dbReference type="CDD" id="cd02224">
    <property type="entry name" value="cupin_SPO2919-like"/>
    <property type="match status" value="1"/>
</dbReference>
<keyword evidence="4" id="KW-1185">Reference proteome</keyword>
<proteinExistence type="predicted"/>
<dbReference type="SUPFAM" id="SSF51182">
    <property type="entry name" value="RmlC-like cupins"/>
    <property type="match status" value="1"/>
</dbReference>
<keyword evidence="1" id="KW-0479">Metal-binding</keyword>
<evidence type="ECO:0000313" key="3">
    <source>
        <dbReference type="EMBL" id="MBB3982130.1"/>
    </source>
</evidence>
<dbReference type="InterPro" id="IPR051610">
    <property type="entry name" value="GPI/OXD"/>
</dbReference>
<dbReference type="Pfam" id="PF07883">
    <property type="entry name" value="Cupin_2"/>
    <property type="match status" value="1"/>
</dbReference>
<dbReference type="InterPro" id="IPR011051">
    <property type="entry name" value="RmlC_Cupin_sf"/>
</dbReference>
<dbReference type="PANTHER" id="PTHR35848:SF9">
    <property type="entry name" value="SLL1358 PROTEIN"/>
    <property type="match status" value="1"/>
</dbReference>
<comment type="caution">
    <text evidence="3">The sequence shown here is derived from an EMBL/GenBank/DDBJ whole genome shotgun (WGS) entry which is preliminary data.</text>
</comment>
<dbReference type="RefSeq" id="WP_183955184.1">
    <property type="nucleotide sequence ID" value="NZ_JACIEB010000003.1"/>
</dbReference>
<dbReference type="EMBL" id="JACIEB010000003">
    <property type="protein sequence ID" value="MBB3982130.1"/>
    <property type="molecule type" value="Genomic_DNA"/>
</dbReference>
<feature type="domain" description="Cupin type-2" evidence="2">
    <location>
        <begin position="46"/>
        <end position="116"/>
    </location>
</feature>
<dbReference type="InterPro" id="IPR013096">
    <property type="entry name" value="Cupin_2"/>
</dbReference>
<dbReference type="Gene3D" id="2.60.120.10">
    <property type="entry name" value="Jelly Rolls"/>
    <property type="match status" value="1"/>
</dbReference>
<gene>
    <name evidence="3" type="ORF">GGR44_001789</name>
</gene>
<reference evidence="3 4" key="1">
    <citation type="submission" date="2020-08" db="EMBL/GenBank/DDBJ databases">
        <title>Genomic Encyclopedia of Type Strains, Phase IV (KMG-IV): sequencing the most valuable type-strain genomes for metagenomic binning, comparative biology and taxonomic classification.</title>
        <authorList>
            <person name="Goeker M."/>
        </authorList>
    </citation>
    <scope>NUCLEOTIDE SEQUENCE [LARGE SCALE GENOMIC DNA]</scope>
    <source>
        <strain evidence="3 4">DSM 29348</strain>
    </source>
</reference>
<evidence type="ECO:0000256" key="1">
    <source>
        <dbReference type="ARBA" id="ARBA00022723"/>
    </source>
</evidence>
<protein>
    <submittedName>
        <fullName evidence="3">Putative cupin superfamily protein</fullName>
    </submittedName>
</protein>
<name>A0A7W6GNS9_9SPHN</name>